<dbReference type="EMBL" id="ML977509">
    <property type="protein sequence ID" value="KAF2128135.1"/>
    <property type="molecule type" value="Genomic_DNA"/>
</dbReference>
<sequence length="171" mass="19141">MDYAERGQSQCGVPISAREGVFYRHSHDQFRCCSALCATRFLRQIIRLSLLVMHGGYDWTRRDPVHAWSLSIPLTCSPPLGLISVDCHSHLTLLRLVLHSQLLQQSATPEVVPGISLRSMLRACLHTIVPAVICGGAYIGLYVHSMQLSISVRTCCVRFQQSGWSLWHVLS</sequence>
<dbReference type="RefSeq" id="XP_033522524.1">
    <property type="nucleotide sequence ID" value="XM_033673232.1"/>
</dbReference>
<gene>
    <name evidence="1" type="ORF">P153DRAFT_48801</name>
</gene>
<accession>A0A6A6AAF5</accession>
<dbReference type="Proteomes" id="UP000799771">
    <property type="component" value="Unassembled WGS sequence"/>
</dbReference>
<reference evidence="1" key="1">
    <citation type="journal article" date="2020" name="Stud. Mycol.">
        <title>101 Dothideomycetes genomes: a test case for predicting lifestyles and emergence of pathogens.</title>
        <authorList>
            <person name="Haridas S."/>
            <person name="Albert R."/>
            <person name="Binder M."/>
            <person name="Bloem J."/>
            <person name="Labutti K."/>
            <person name="Salamov A."/>
            <person name="Andreopoulos B."/>
            <person name="Baker S."/>
            <person name="Barry K."/>
            <person name="Bills G."/>
            <person name="Bluhm B."/>
            <person name="Cannon C."/>
            <person name="Castanera R."/>
            <person name="Culley D."/>
            <person name="Daum C."/>
            <person name="Ezra D."/>
            <person name="Gonzalez J."/>
            <person name="Henrissat B."/>
            <person name="Kuo A."/>
            <person name="Liang C."/>
            <person name="Lipzen A."/>
            <person name="Lutzoni F."/>
            <person name="Magnuson J."/>
            <person name="Mondo S."/>
            <person name="Nolan M."/>
            <person name="Ohm R."/>
            <person name="Pangilinan J."/>
            <person name="Park H.-J."/>
            <person name="Ramirez L."/>
            <person name="Alfaro M."/>
            <person name="Sun H."/>
            <person name="Tritt A."/>
            <person name="Yoshinaga Y."/>
            <person name="Zwiers L.-H."/>
            <person name="Turgeon B."/>
            <person name="Goodwin S."/>
            <person name="Spatafora J."/>
            <person name="Crous P."/>
            <person name="Grigoriev I."/>
        </authorList>
    </citation>
    <scope>NUCLEOTIDE SEQUENCE</scope>
    <source>
        <strain evidence="1">CBS 119687</strain>
    </source>
</reference>
<dbReference type="AlphaFoldDB" id="A0A6A6AAF5"/>
<evidence type="ECO:0000313" key="1">
    <source>
        <dbReference type="EMBL" id="KAF2128135.1"/>
    </source>
</evidence>
<proteinExistence type="predicted"/>
<name>A0A6A6AAF5_9PLEO</name>
<evidence type="ECO:0000313" key="2">
    <source>
        <dbReference type="Proteomes" id="UP000799771"/>
    </source>
</evidence>
<organism evidence="1 2">
    <name type="scientific">Dothidotthia symphoricarpi CBS 119687</name>
    <dbReference type="NCBI Taxonomy" id="1392245"/>
    <lineage>
        <taxon>Eukaryota</taxon>
        <taxon>Fungi</taxon>
        <taxon>Dikarya</taxon>
        <taxon>Ascomycota</taxon>
        <taxon>Pezizomycotina</taxon>
        <taxon>Dothideomycetes</taxon>
        <taxon>Pleosporomycetidae</taxon>
        <taxon>Pleosporales</taxon>
        <taxon>Dothidotthiaceae</taxon>
        <taxon>Dothidotthia</taxon>
    </lineage>
</organism>
<protein>
    <submittedName>
        <fullName evidence="1">Uncharacterized protein</fullName>
    </submittedName>
</protein>
<dbReference type="GeneID" id="54413664"/>
<keyword evidence="2" id="KW-1185">Reference proteome</keyword>